<evidence type="ECO:0000256" key="1">
    <source>
        <dbReference type="SAM" id="MobiDB-lite"/>
    </source>
</evidence>
<accession>A0AA85IYR1</accession>
<evidence type="ECO:0000313" key="2">
    <source>
        <dbReference type="Proteomes" id="UP000050795"/>
    </source>
</evidence>
<dbReference type="AlphaFoldDB" id="A0AA85IYR1"/>
<keyword evidence="2" id="KW-1185">Reference proteome</keyword>
<reference evidence="2" key="1">
    <citation type="submission" date="2022-06" db="EMBL/GenBank/DDBJ databases">
        <authorList>
            <person name="Berger JAMES D."/>
            <person name="Berger JAMES D."/>
        </authorList>
    </citation>
    <scope>NUCLEOTIDE SEQUENCE [LARGE SCALE GENOMIC DNA]</scope>
</reference>
<sequence>MSAPLSTSVVSVKRYKFTLNQLNKLNFLKHQDATDNKLLKRLQLIIEPLCQLTFAGDTTDCDDDGGDDIDDNTNVQSDRFCETPGSHDTEFINSDIDQFDSDTDNDSCYGRLKSWGSSKLYRSTRKLFSDSASITPSSKSVSLSSRSSSLPTRRYRQKRKQHHSSVQRLNHYSRHCHHSQNNKANYSSLNRPVYNVIPGLFKLTMYSCGSLIYQECVNLVDLLLLQEQQQQQQQQQQKCKQAGDVSGDFEFKVNEKLSLSLSVLINTIIDKFYT</sequence>
<organism evidence="2 3">
    <name type="scientific">Trichobilharzia regenti</name>
    <name type="common">Nasal bird schistosome</name>
    <dbReference type="NCBI Taxonomy" id="157069"/>
    <lineage>
        <taxon>Eukaryota</taxon>
        <taxon>Metazoa</taxon>
        <taxon>Spiralia</taxon>
        <taxon>Lophotrochozoa</taxon>
        <taxon>Platyhelminthes</taxon>
        <taxon>Trematoda</taxon>
        <taxon>Digenea</taxon>
        <taxon>Strigeidida</taxon>
        <taxon>Schistosomatoidea</taxon>
        <taxon>Schistosomatidae</taxon>
        <taxon>Trichobilharzia</taxon>
    </lineage>
</organism>
<proteinExistence type="predicted"/>
<evidence type="ECO:0000313" key="3">
    <source>
        <dbReference type="WBParaSite" id="TREG1_114130.1"/>
    </source>
</evidence>
<dbReference type="WBParaSite" id="TREG1_114130.1">
    <property type="protein sequence ID" value="TREG1_114130.1"/>
    <property type="gene ID" value="TREG1_114130"/>
</dbReference>
<name>A0AA85IYR1_TRIRE</name>
<dbReference type="Proteomes" id="UP000050795">
    <property type="component" value="Unassembled WGS sequence"/>
</dbReference>
<protein>
    <submittedName>
        <fullName evidence="3">Uncharacterized protein</fullName>
    </submittedName>
</protein>
<feature type="region of interest" description="Disordered" evidence="1">
    <location>
        <begin position="132"/>
        <end position="168"/>
    </location>
</feature>
<feature type="compositionally biased region" description="Basic residues" evidence="1">
    <location>
        <begin position="153"/>
        <end position="168"/>
    </location>
</feature>
<feature type="compositionally biased region" description="Low complexity" evidence="1">
    <location>
        <begin position="133"/>
        <end position="149"/>
    </location>
</feature>
<reference evidence="3" key="2">
    <citation type="submission" date="2023-11" db="UniProtKB">
        <authorList>
            <consortium name="WormBaseParasite"/>
        </authorList>
    </citation>
    <scope>IDENTIFICATION</scope>
</reference>